<dbReference type="Proteomes" id="UP000544872">
    <property type="component" value="Unassembled WGS sequence"/>
</dbReference>
<evidence type="ECO:0000313" key="1">
    <source>
        <dbReference type="EMBL" id="MBB6208873.1"/>
    </source>
</evidence>
<comment type="caution">
    <text evidence="1">The sequence shown here is derived from an EMBL/GenBank/DDBJ whole genome shotgun (WGS) entry which is preliminary data.</text>
</comment>
<evidence type="ECO:0000313" key="2">
    <source>
        <dbReference type="Proteomes" id="UP000544872"/>
    </source>
</evidence>
<gene>
    <name evidence="1" type="ORF">FHS48_000254</name>
</gene>
<proteinExistence type="predicted"/>
<dbReference type="EMBL" id="JACIIX010000001">
    <property type="protein sequence ID" value="MBB6208873.1"/>
    <property type="molecule type" value="Genomic_DNA"/>
</dbReference>
<organism evidence="1 2">
    <name type="scientific">Novispirillum itersonii</name>
    <name type="common">Aquaspirillum itersonii</name>
    <dbReference type="NCBI Taxonomy" id="189"/>
    <lineage>
        <taxon>Bacteria</taxon>
        <taxon>Pseudomonadati</taxon>
        <taxon>Pseudomonadota</taxon>
        <taxon>Alphaproteobacteria</taxon>
        <taxon>Rhodospirillales</taxon>
        <taxon>Novispirillaceae</taxon>
        <taxon>Novispirillum</taxon>
    </lineage>
</organism>
<name>A0A7W9ZCU0_NOVIT</name>
<keyword evidence="2" id="KW-1185">Reference proteome</keyword>
<protein>
    <submittedName>
        <fullName evidence="1">Uncharacterized protein</fullName>
    </submittedName>
</protein>
<accession>A0A7W9ZCU0</accession>
<sequence length="313" mass="34319">MQGPLFQSVALTIWGNAGFPSTVSGLAPGLPMFPAEHSTLRACASVRFITLRQTPAGWEEHPCAETPDHWLARLHDDGIRHLRLHRVDASDPFLNPEASAAAGAETLPPDLLHAERWLIEAVRPEGSDIWQARWHRAEPAEAGILPSSGQIWSVTYGRIATGFRPPPGDLIHPDRLAQAFSQTLRRCQDLAHRHDQAHAVTGFDLALRKLTSQTPEVGLPYPDLFPAALCTADTLRARQLLACAQTLWELSPGPGGPDCAATMTDDEVSDWSGLRAALRNLQNQAVLYAANLDLPPPATIPRPGLRRRWWPFG</sequence>
<dbReference type="AlphaFoldDB" id="A0A7W9ZCU0"/>
<reference evidence="1 2" key="1">
    <citation type="submission" date="2020-08" db="EMBL/GenBank/DDBJ databases">
        <title>Genomic Encyclopedia of Type Strains, Phase IV (KMG-IV): sequencing the most valuable type-strain genomes for metagenomic binning, comparative biology and taxonomic classification.</title>
        <authorList>
            <person name="Goeker M."/>
        </authorList>
    </citation>
    <scope>NUCLEOTIDE SEQUENCE [LARGE SCALE GENOMIC DNA]</scope>
    <source>
        <strain evidence="1 2">DSM 11590</strain>
    </source>
</reference>
<dbReference type="RefSeq" id="WP_184260420.1">
    <property type="nucleotide sequence ID" value="NZ_JACIIX010000001.1"/>
</dbReference>